<name>A0A8H3YNL9_VENIN</name>
<dbReference type="InterPro" id="IPR056120">
    <property type="entry name" value="DUF7703"/>
</dbReference>
<sequence length="339" mass="38548">MHLSTRGDYAYTGPCPYVPLTKYSWKSYDPNAPVNCGTLSWNPVVFSLLAAFQAGTILLAFEVIIQLFFQFKRKSLYFWSIFTSSCGALLFSASGFILQYVPNSAIYGSVMMNIAWVAMVTGFSFVLYSRLHFLNPRPMVLRVVLAFIIIDALLFQVPVVVTTILNNADYTASTWKAYTITSFMEIAFTIQETVITTLYVYLFLIYTKDRRHESATKRVLWQLFFAEFVVFSTDIIMNVLLYTEYYLSRQIIQSFVSVLKLRIEFAVLNSLIDYSQTKSSRQMELNWLGNAESSGPPNELIAISQPHSKPGGTSSTTKAVDFDEEMRIGKATLEELEYS</sequence>
<dbReference type="AlphaFoldDB" id="A0A8H3YNL9"/>
<gene>
    <name evidence="4" type="ORF">BLS_006314</name>
    <name evidence="6" type="ORF">EG327_009970</name>
    <name evidence="5" type="ORF">EG328_008361</name>
</gene>
<organism evidence="4 7">
    <name type="scientific">Venturia inaequalis</name>
    <name type="common">Apple scab fungus</name>
    <dbReference type="NCBI Taxonomy" id="5025"/>
    <lineage>
        <taxon>Eukaryota</taxon>
        <taxon>Fungi</taxon>
        <taxon>Dikarya</taxon>
        <taxon>Ascomycota</taxon>
        <taxon>Pezizomycotina</taxon>
        <taxon>Dothideomycetes</taxon>
        <taxon>Pleosporomycetidae</taxon>
        <taxon>Venturiales</taxon>
        <taxon>Venturiaceae</taxon>
        <taxon>Venturia</taxon>
    </lineage>
</organism>
<feature type="domain" description="DUF7703" evidence="3">
    <location>
        <begin position="37"/>
        <end position="276"/>
    </location>
</feature>
<dbReference type="PANTHER" id="PTHR37013:SF4">
    <property type="entry name" value="INTEGRAL MEMBRANE PROTEIN"/>
    <property type="match status" value="1"/>
</dbReference>
<dbReference type="EMBL" id="WNWR01000069">
    <property type="protein sequence ID" value="KAE9992136.1"/>
    <property type="molecule type" value="Genomic_DNA"/>
</dbReference>
<evidence type="ECO:0000313" key="6">
    <source>
        <dbReference type="EMBL" id="KAE9992136.1"/>
    </source>
</evidence>
<evidence type="ECO:0000256" key="1">
    <source>
        <dbReference type="SAM" id="MobiDB-lite"/>
    </source>
</evidence>
<feature type="transmembrane region" description="Helical" evidence="2">
    <location>
        <begin position="44"/>
        <end position="69"/>
    </location>
</feature>
<proteinExistence type="predicted"/>
<accession>A0A8H3YNL9</accession>
<evidence type="ECO:0000313" key="4">
    <source>
        <dbReference type="EMBL" id="KAE9967540.1"/>
    </source>
</evidence>
<protein>
    <recommendedName>
        <fullName evidence="3">DUF7703 domain-containing protein</fullName>
    </recommendedName>
</protein>
<keyword evidence="2" id="KW-0472">Membrane</keyword>
<evidence type="ECO:0000313" key="8">
    <source>
        <dbReference type="Proteomes" id="UP000447873"/>
    </source>
</evidence>
<dbReference type="Proteomes" id="UP000490939">
    <property type="component" value="Unassembled WGS sequence"/>
</dbReference>
<dbReference type="Proteomes" id="UP000447873">
    <property type="component" value="Unassembled WGS sequence"/>
</dbReference>
<feature type="transmembrane region" description="Helical" evidence="2">
    <location>
        <begin position="186"/>
        <end position="207"/>
    </location>
</feature>
<keyword evidence="2" id="KW-1133">Transmembrane helix</keyword>
<keyword evidence="9" id="KW-1185">Reference proteome</keyword>
<comment type="caution">
    <text evidence="4">The sequence shown here is derived from an EMBL/GenBank/DDBJ whole genome shotgun (WGS) entry which is preliminary data.</text>
</comment>
<keyword evidence="2" id="KW-0812">Transmembrane</keyword>
<evidence type="ECO:0000313" key="7">
    <source>
        <dbReference type="Proteomes" id="UP000433883"/>
    </source>
</evidence>
<evidence type="ECO:0000313" key="5">
    <source>
        <dbReference type="EMBL" id="KAE9984743.1"/>
    </source>
</evidence>
<dbReference type="Pfam" id="PF24802">
    <property type="entry name" value="DUF7703"/>
    <property type="match status" value="1"/>
</dbReference>
<feature type="transmembrane region" description="Helical" evidence="2">
    <location>
        <begin position="106"/>
        <end position="128"/>
    </location>
</feature>
<reference evidence="4 7" key="1">
    <citation type="submission" date="2019-11" db="EMBL/GenBank/DDBJ databases">
        <title>Venturia inaequalis Genome Resource.</title>
        <authorList>
            <person name="Lichtner F.J."/>
        </authorList>
    </citation>
    <scope>NUCLEOTIDE SEQUENCE [LARGE SCALE GENOMIC DNA]</scope>
    <source>
        <strain evidence="5 8">120213</strain>
        <strain evidence="4">Bline_iso_100314</strain>
        <strain evidence="6 9">DMI_063113</strain>
    </source>
</reference>
<feature type="transmembrane region" description="Helical" evidence="2">
    <location>
        <begin position="219"/>
        <end position="242"/>
    </location>
</feature>
<feature type="transmembrane region" description="Helical" evidence="2">
    <location>
        <begin position="76"/>
        <end position="100"/>
    </location>
</feature>
<dbReference type="OrthoDB" id="3917202at2759"/>
<feature type="compositionally biased region" description="Polar residues" evidence="1">
    <location>
        <begin position="305"/>
        <end position="318"/>
    </location>
</feature>
<dbReference type="EMBL" id="WNWS01000047">
    <property type="protein sequence ID" value="KAE9984743.1"/>
    <property type="molecule type" value="Genomic_DNA"/>
</dbReference>
<evidence type="ECO:0000259" key="3">
    <source>
        <dbReference type="Pfam" id="PF24802"/>
    </source>
</evidence>
<feature type="transmembrane region" description="Helical" evidence="2">
    <location>
        <begin position="140"/>
        <end position="166"/>
    </location>
</feature>
<dbReference type="Proteomes" id="UP000433883">
    <property type="component" value="Unassembled WGS sequence"/>
</dbReference>
<dbReference type="EMBL" id="WNWQ01000460">
    <property type="protein sequence ID" value="KAE9967540.1"/>
    <property type="molecule type" value="Genomic_DNA"/>
</dbReference>
<dbReference type="PANTHER" id="PTHR37013">
    <property type="entry name" value="INTEGRAL MEMBRANE PROTEIN (AFU_ORTHOLOGUE AFUA_1G05950)-RELATED"/>
    <property type="match status" value="1"/>
</dbReference>
<evidence type="ECO:0000256" key="2">
    <source>
        <dbReference type="SAM" id="Phobius"/>
    </source>
</evidence>
<feature type="region of interest" description="Disordered" evidence="1">
    <location>
        <begin position="299"/>
        <end position="319"/>
    </location>
</feature>
<evidence type="ECO:0000313" key="9">
    <source>
        <dbReference type="Proteomes" id="UP000490939"/>
    </source>
</evidence>